<protein>
    <submittedName>
        <fullName evidence="1">Uncharacterized protein</fullName>
    </submittedName>
</protein>
<dbReference type="Gramene" id="OB02G11690.1">
    <property type="protein sequence ID" value="OB02G11690.1"/>
    <property type="gene ID" value="OB02G11690"/>
</dbReference>
<evidence type="ECO:0000313" key="1">
    <source>
        <dbReference type="EnsemblPlants" id="OB02G11690.1"/>
    </source>
</evidence>
<sequence>MKCNMESITSTGHLQIEDQVLKHQVLGPQLQAPASWTGQYVRTKINQQPNKKNGTYINLSTIHKIQTI</sequence>
<name>J3L952_ORYBR</name>
<reference evidence="1" key="1">
    <citation type="submission" date="2013-04" db="UniProtKB">
        <authorList>
            <consortium name="EnsemblPlants"/>
        </authorList>
    </citation>
    <scope>IDENTIFICATION</scope>
</reference>
<dbReference type="Proteomes" id="UP000006038">
    <property type="component" value="Unassembled WGS sequence"/>
</dbReference>
<proteinExistence type="predicted"/>
<evidence type="ECO:0000313" key="2">
    <source>
        <dbReference type="Proteomes" id="UP000006038"/>
    </source>
</evidence>
<dbReference type="HOGENOM" id="CLU_2798003_0_0_1"/>
<dbReference type="AlphaFoldDB" id="J3L952"/>
<keyword evidence="2" id="KW-1185">Reference proteome</keyword>
<dbReference type="EnsemblPlants" id="OB02G11690.1">
    <property type="protein sequence ID" value="OB02G11690.1"/>
    <property type="gene ID" value="OB02G11690"/>
</dbReference>
<organism evidence="1">
    <name type="scientific">Oryza brachyantha</name>
    <name type="common">malo sina</name>
    <dbReference type="NCBI Taxonomy" id="4533"/>
    <lineage>
        <taxon>Eukaryota</taxon>
        <taxon>Viridiplantae</taxon>
        <taxon>Streptophyta</taxon>
        <taxon>Embryophyta</taxon>
        <taxon>Tracheophyta</taxon>
        <taxon>Spermatophyta</taxon>
        <taxon>Magnoliopsida</taxon>
        <taxon>Liliopsida</taxon>
        <taxon>Poales</taxon>
        <taxon>Poaceae</taxon>
        <taxon>BOP clade</taxon>
        <taxon>Oryzoideae</taxon>
        <taxon>Oryzeae</taxon>
        <taxon>Oryzinae</taxon>
        <taxon>Oryza</taxon>
    </lineage>
</organism>
<accession>J3L952</accession>